<sequence>MDQSLCTCMPTPIVNPKELRLCHMLVGRTFPITLIAGDHWLSYDGSAWWVDADEPATEDEVAALLVKAGGVTTCWCG</sequence>
<organism evidence="1 2">
    <name type="scientific">Pseudomonas aeruginosa (strain UCBPP-PA14)</name>
    <dbReference type="NCBI Taxonomy" id="208963"/>
    <lineage>
        <taxon>Bacteria</taxon>
        <taxon>Pseudomonadati</taxon>
        <taxon>Pseudomonadota</taxon>
        <taxon>Gammaproteobacteria</taxon>
        <taxon>Pseudomonadales</taxon>
        <taxon>Pseudomonadaceae</taxon>
        <taxon>Pseudomonas</taxon>
    </lineage>
</organism>
<proteinExistence type="predicted"/>
<reference evidence="1 2" key="1">
    <citation type="journal article" date="2006" name="Genome Biol.">
        <title>Genomic analysis reveals that Pseudomonas aeruginosa virulence is combinatorial.</title>
        <authorList>
            <person name="Lee D.G."/>
            <person name="Urbach J.M."/>
            <person name="Wu G."/>
            <person name="Liberati N.T."/>
            <person name="Feinbaum R.L."/>
            <person name="Miyata S."/>
            <person name="Diggins L.T."/>
            <person name="He J."/>
            <person name="Saucier M."/>
            <person name="Deziel E."/>
            <person name="Friedman L."/>
            <person name="Li L."/>
            <person name="Grills G."/>
            <person name="Montgomery K."/>
            <person name="Kucherlapati R."/>
            <person name="Rahme L.G."/>
            <person name="Ausubel F.M."/>
        </authorList>
    </citation>
    <scope>NUCLEOTIDE SEQUENCE [LARGE SCALE GENOMIC DNA]</scope>
    <source>
        <strain evidence="1 2">UCBPP-PA14</strain>
    </source>
</reference>
<accession>A0A0H2ZG09</accession>
<gene>
    <name evidence="1" type="ordered locus">PA14_59170</name>
</gene>
<dbReference type="EMBL" id="CP000438">
    <property type="protein sequence ID" value="ABJ13834.1"/>
    <property type="molecule type" value="Genomic_DNA"/>
</dbReference>
<dbReference type="KEGG" id="pau:PA14_59170"/>
<evidence type="ECO:0000313" key="1">
    <source>
        <dbReference type="EMBL" id="ABJ13834.1"/>
    </source>
</evidence>
<dbReference type="BioCyc" id="PAER208963:G1G74-4989-MONOMER"/>
<dbReference type="Proteomes" id="UP000000653">
    <property type="component" value="Chromosome"/>
</dbReference>
<protein>
    <submittedName>
        <fullName evidence="1">Uncharacterized protein</fullName>
    </submittedName>
</protein>
<name>A0A0H2ZG09_PSEAB</name>
<evidence type="ECO:0000313" key="2">
    <source>
        <dbReference type="Proteomes" id="UP000000653"/>
    </source>
</evidence>
<dbReference type="HOGENOM" id="CLU_2635261_0_0_6"/>
<dbReference type="AlphaFoldDB" id="A0A0H2ZG09"/>